<feature type="region of interest" description="Disordered" evidence="1">
    <location>
        <begin position="1"/>
        <end position="24"/>
    </location>
</feature>
<dbReference type="AlphaFoldDB" id="A0A914UKG1"/>
<dbReference type="Pfam" id="PF08477">
    <property type="entry name" value="Roc"/>
    <property type="match status" value="1"/>
</dbReference>
<dbReference type="SUPFAM" id="SSF52540">
    <property type="entry name" value="P-loop containing nucleoside triphosphate hydrolases"/>
    <property type="match status" value="1"/>
</dbReference>
<organism evidence="2 3">
    <name type="scientific">Plectus sambesii</name>
    <dbReference type="NCBI Taxonomy" id="2011161"/>
    <lineage>
        <taxon>Eukaryota</taxon>
        <taxon>Metazoa</taxon>
        <taxon>Ecdysozoa</taxon>
        <taxon>Nematoda</taxon>
        <taxon>Chromadorea</taxon>
        <taxon>Plectida</taxon>
        <taxon>Plectina</taxon>
        <taxon>Plectoidea</taxon>
        <taxon>Plectidae</taxon>
        <taxon>Plectus</taxon>
    </lineage>
</organism>
<evidence type="ECO:0000256" key="1">
    <source>
        <dbReference type="SAM" id="MobiDB-lite"/>
    </source>
</evidence>
<name>A0A914UKG1_9BILA</name>
<evidence type="ECO:0000313" key="2">
    <source>
        <dbReference type="Proteomes" id="UP000887566"/>
    </source>
</evidence>
<accession>A0A914UKG1</accession>
<sequence length="128" mass="13819">MVTAPPSPSFTSRPGGCSRHNEMAPDDSRALFGAPWKLIVIGAPKVGKSSLVYKFACAEGSPDAKRREQVEYSTTIPTSGDQMLNLQIFCQPPNSSIDDLDDAFFDSAHGAMFVFSTNDSQVSNSKLE</sequence>
<dbReference type="Gene3D" id="3.40.50.300">
    <property type="entry name" value="P-loop containing nucleotide triphosphate hydrolases"/>
    <property type="match status" value="1"/>
</dbReference>
<dbReference type="InterPro" id="IPR027417">
    <property type="entry name" value="P-loop_NTPase"/>
</dbReference>
<keyword evidence="2" id="KW-1185">Reference proteome</keyword>
<evidence type="ECO:0000313" key="3">
    <source>
        <dbReference type="WBParaSite" id="PSAMB.scaffold1058size36546.g10685.t1"/>
    </source>
</evidence>
<protein>
    <submittedName>
        <fullName evidence="3">Uncharacterized protein</fullName>
    </submittedName>
</protein>
<proteinExistence type="predicted"/>
<reference evidence="3" key="1">
    <citation type="submission" date="2022-11" db="UniProtKB">
        <authorList>
            <consortium name="WormBaseParasite"/>
        </authorList>
    </citation>
    <scope>IDENTIFICATION</scope>
</reference>
<dbReference type="WBParaSite" id="PSAMB.scaffold1058size36546.g10685.t1">
    <property type="protein sequence ID" value="PSAMB.scaffold1058size36546.g10685.t1"/>
    <property type="gene ID" value="PSAMB.scaffold1058size36546.g10685"/>
</dbReference>
<dbReference type="Proteomes" id="UP000887566">
    <property type="component" value="Unplaced"/>
</dbReference>